<dbReference type="EMBL" id="CP001848">
    <property type="protein sequence ID" value="ADB17985.1"/>
    <property type="molecule type" value="Genomic_DNA"/>
</dbReference>
<reference evidence="2 3" key="1">
    <citation type="journal article" date="2009" name="Stand. Genomic Sci.">
        <title>Complete genome sequence of Pirellula staleyi type strain (ATCC 27377).</title>
        <authorList>
            <person name="Clum A."/>
            <person name="Tindall B.J."/>
            <person name="Sikorski J."/>
            <person name="Ivanova N."/>
            <person name="Mavrommatis K."/>
            <person name="Lucas S."/>
            <person name="Glavina del Rio T."/>
            <person name="Nolan M."/>
            <person name="Chen F."/>
            <person name="Tice H."/>
            <person name="Pitluck S."/>
            <person name="Cheng J.F."/>
            <person name="Chertkov O."/>
            <person name="Brettin T."/>
            <person name="Han C."/>
            <person name="Detter J.C."/>
            <person name="Kuske C."/>
            <person name="Bruce D."/>
            <person name="Goodwin L."/>
            <person name="Ovchinikova G."/>
            <person name="Pati A."/>
            <person name="Mikhailova N."/>
            <person name="Chen A."/>
            <person name="Palaniappan K."/>
            <person name="Land M."/>
            <person name="Hauser L."/>
            <person name="Chang Y.J."/>
            <person name="Jeffries C.D."/>
            <person name="Chain P."/>
            <person name="Rohde M."/>
            <person name="Goker M."/>
            <person name="Bristow J."/>
            <person name="Eisen J.A."/>
            <person name="Markowitz V."/>
            <person name="Hugenholtz P."/>
            <person name="Kyrpides N.C."/>
            <person name="Klenk H.P."/>
            <person name="Lapidus A."/>
        </authorList>
    </citation>
    <scope>NUCLEOTIDE SEQUENCE [LARGE SCALE GENOMIC DNA]</scope>
    <source>
        <strain evidence="3">ATCC 27377 / DSM 6068 / ICPB 4128</strain>
    </source>
</reference>
<gene>
    <name evidence="2" type="ordered locus">Psta_3321</name>
</gene>
<dbReference type="Pfam" id="PF07610">
    <property type="entry name" value="DUF1573"/>
    <property type="match status" value="1"/>
</dbReference>
<dbReference type="HOGENOM" id="CLU_058024_0_0_0"/>
<dbReference type="PANTHER" id="PTHR37833:SF1">
    <property type="entry name" value="SIGNAL PEPTIDE PROTEIN"/>
    <property type="match status" value="1"/>
</dbReference>
<dbReference type="OrthoDB" id="273711at2"/>
<dbReference type="InterPro" id="IPR011467">
    <property type="entry name" value="DUF1573"/>
</dbReference>
<organism evidence="2 3">
    <name type="scientific">Pirellula staleyi (strain ATCC 27377 / DSM 6068 / ICPB 4128)</name>
    <name type="common">Pirella staleyi</name>
    <dbReference type="NCBI Taxonomy" id="530564"/>
    <lineage>
        <taxon>Bacteria</taxon>
        <taxon>Pseudomonadati</taxon>
        <taxon>Planctomycetota</taxon>
        <taxon>Planctomycetia</taxon>
        <taxon>Pirellulales</taxon>
        <taxon>Pirellulaceae</taxon>
        <taxon>Pirellula</taxon>
    </lineage>
</organism>
<name>D2QXE5_PIRSD</name>
<protein>
    <recommendedName>
        <fullName evidence="4">DUF1573 domain-containing protein</fullName>
    </recommendedName>
</protein>
<dbReference type="InterPro" id="IPR013783">
    <property type="entry name" value="Ig-like_fold"/>
</dbReference>
<sequence length="341" mass="36804" precursor="true">MIRSLSFTLLVLLASASPCFAKEWAQKMFKITSHEFGHVARGAKTEFAFEIQNLYEEDVHIVDVRTSCGCTSASIAGGKSTLKTWEKGAIIAIFNTKSFTGQRQATLTVVIDKPYYAEVQLNVNGYIHSDVDFTPGSVAFGDVEQGTVLSREVAINFHGRSNVQIADVRSANSHFEVELGDAMRTQTGVTCKMLVRLKNTCPPGYLNETLTIVPADKSMQPIPLSVEGRIVSPLTVSPANLFVGVVAPGESVTKQLVIRAKSAFRILNIKANHEGFTFKPSDQSKTVHLVPVTFTAGADGGDFVAELAIETDLGMGASTTCEVRGTVKLSEATEPVSVRVE</sequence>
<dbReference type="eggNOG" id="ENOG502ZBUF">
    <property type="taxonomic scope" value="Bacteria"/>
</dbReference>
<proteinExistence type="predicted"/>
<dbReference type="Proteomes" id="UP000001887">
    <property type="component" value="Chromosome"/>
</dbReference>
<evidence type="ECO:0008006" key="4">
    <source>
        <dbReference type="Google" id="ProtNLM"/>
    </source>
</evidence>
<dbReference type="STRING" id="530564.Psta_3321"/>
<feature type="chain" id="PRO_5003035257" description="DUF1573 domain-containing protein" evidence="1">
    <location>
        <begin position="22"/>
        <end position="341"/>
    </location>
</feature>
<dbReference type="PANTHER" id="PTHR37833">
    <property type="entry name" value="LIPOPROTEIN-RELATED"/>
    <property type="match status" value="1"/>
</dbReference>
<feature type="signal peptide" evidence="1">
    <location>
        <begin position="1"/>
        <end position="21"/>
    </location>
</feature>
<accession>D2QXE5</accession>
<evidence type="ECO:0000313" key="2">
    <source>
        <dbReference type="EMBL" id="ADB17985.1"/>
    </source>
</evidence>
<evidence type="ECO:0000313" key="3">
    <source>
        <dbReference type="Proteomes" id="UP000001887"/>
    </source>
</evidence>
<dbReference type="Gene3D" id="2.60.40.10">
    <property type="entry name" value="Immunoglobulins"/>
    <property type="match status" value="2"/>
</dbReference>
<evidence type="ECO:0000256" key="1">
    <source>
        <dbReference type="SAM" id="SignalP"/>
    </source>
</evidence>
<dbReference type="AlphaFoldDB" id="D2QXE5"/>
<dbReference type="KEGG" id="psl:Psta_3321"/>
<keyword evidence="1" id="KW-0732">Signal</keyword>
<keyword evidence="3" id="KW-1185">Reference proteome</keyword>